<evidence type="ECO:0000256" key="5">
    <source>
        <dbReference type="ARBA" id="ARBA00047503"/>
    </source>
</evidence>
<evidence type="ECO:0000256" key="2">
    <source>
        <dbReference type="ARBA" id="ARBA00022679"/>
    </source>
</evidence>
<dbReference type="Gene3D" id="3.40.50.2000">
    <property type="entry name" value="Glycogen Phosphorylase B"/>
    <property type="match status" value="2"/>
</dbReference>
<evidence type="ECO:0000256" key="4">
    <source>
        <dbReference type="ARBA" id="ARBA00044042"/>
    </source>
</evidence>
<dbReference type="EMBL" id="JBAKFM010000004">
    <property type="protein sequence ID" value="MEX0469905.1"/>
    <property type="molecule type" value="Genomic_DNA"/>
</dbReference>
<evidence type="ECO:0000256" key="3">
    <source>
        <dbReference type="ARBA" id="ARBA00043995"/>
    </source>
</evidence>
<evidence type="ECO:0000313" key="7">
    <source>
        <dbReference type="EMBL" id="MEX0469905.1"/>
    </source>
</evidence>
<evidence type="ECO:0000256" key="6">
    <source>
        <dbReference type="SAM" id="MobiDB-lite"/>
    </source>
</evidence>
<feature type="region of interest" description="Disordered" evidence="6">
    <location>
        <begin position="154"/>
        <end position="191"/>
    </location>
</feature>
<protein>
    <recommendedName>
        <fullName evidence="4">lipopolysaccharide heptosyltransferase II</fullName>
        <ecNumber evidence="4">2.4.99.24</ecNumber>
    </recommendedName>
</protein>
<dbReference type="PANTHER" id="PTHR30160">
    <property type="entry name" value="TETRAACYLDISACCHARIDE 4'-KINASE-RELATED"/>
    <property type="match status" value="1"/>
</dbReference>
<dbReference type="NCBIfam" id="TIGR02195">
    <property type="entry name" value="heptsyl_trn_II"/>
    <property type="match status" value="2"/>
</dbReference>
<comment type="similarity">
    <text evidence="3">Belongs to the glycosyltransferase 9 family.</text>
</comment>
<dbReference type="SUPFAM" id="SSF53756">
    <property type="entry name" value="UDP-Glycosyltransferase/glycogen phosphorylase"/>
    <property type="match status" value="2"/>
</dbReference>
<keyword evidence="8" id="KW-1185">Reference proteome</keyword>
<evidence type="ECO:0000256" key="1">
    <source>
        <dbReference type="ARBA" id="ARBA00022676"/>
    </source>
</evidence>
<dbReference type="PANTHER" id="PTHR30160:SF7">
    <property type="entry name" value="ADP-HEPTOSE--LPS HEPTOSYLTRANSFERASE 2"/>
    <property type="match status" value="1"/>
</dbReference>
<accession>A0ABV3TE23</accession>
<dbReference type="InterPro" id="IPR051199">
    <property type="entry name" value="LPS_LOS_Heptosyltrfase"/>
</dbReference>
<feature type="region of interest" description="Disordered" evidence="6">
    <location>
        <begin position="203"/>
        <end position="237"/>
    </location>
</feature>
<proteinExistence type="inferred from homology"/>
<dbReference type="InterPro" id="IPR002201">
    <property type="entry name" value="Glyco_trans_9"/>
</dbReference>
<dbReference type="InterPro" id="IPR011910">
    <property type="entry name" value="RfaF"/>
</dbReference>
<dbReference type="CDD" id="cd03789">
    <property type="entry name" value="GT9_LPS_heptosyltransferase"/>
    <property type="match status" value="1"/>
</dbReference>
<reference evidence="7 8" key="1">
    <citation type="submission" date="2024-02" db="EMBL/GenBank/DDBJ databases">
        <title>New especies of Spiribacter isolated from saline water.</title>
        <authorList>
            <person name="Leon M.J."/>
            <person name="De La Haba R."/>
            <person name="Sanchez-Porro C."/>
            <person name="Ventosa A."/>
        </authorList>
    </citation>
    <scope>NUCLEOTIDE SEQUENCE [LARGE SCALE GENOMIC DNA]</scope>
    <source>
        <strain evidence="8">ag22IC6-390</strain>
    </source>
</reference>
<comment type="caution">
    <text evidence="7">The sequence shown here is derived from an EMBL/GenBank/DDBJ whole genome shotgun (WGS) entry which is preliminary data.</text>
</comment>
<dbReference type="Pfam" id="PF01075">
    <property type="entry name" value="Glyco_transf_9"/>
    <property type="match status" value="1"/>
</dbReference>
<sequence length="398" mass="43346">MVKTVDNPQSILVIGPAWVGDMVMAQALFKALRERHPEVAIDVVAPDWSGPLLARMPEVRETIGLPVAHGELGLRTRWRIARSLRQKGYDQAIVLPRSAKAALLPWFAGIPVRTGYRGEHRYAILNDIRPLDEEAVYRTVDRYVGLALPRGEAMMQPQNRSRTEAGDDADQSSASTDLVPVSRVPNPRLTSTLEQQATAIRALGLDKPRQPAADQPGDRGIRPLARQATDEDNTDKPVLSLCPGAEYGPAKRWPAAYFAALARAYLDKGWRVWLIGSPNDQSIAAQITQQAPSVEDLTGQTELAQAIDLLAASRAVVTNDSGLMHVAAATGTPLVALYGSSDPQYTPPLSDQARILYRGLSCSPCFERECPLEHLDCLRGITPTEVSDALTQLDTVAL</sequence>
<dbReference type="RefSeq" id="WP_367959652.1">
    <property type="nucleotide sequence ID" value="NZ_JBAKFK010000004.1"/>
</dbReference>
<evidence type="ECO:0000313" key="8">
    <source>
        <dbReference type="Proteomes" id="UP001556709"/>
    </source>
</evidence>
<organism evidence="7 8">
    <name type="scientific">Spiribacter pallidus</name>
    <dbReference type="NCBI Taxonomy" id="1987936"/>
    <lineage>
        <taxon>Bacteria</taxon>
        <taxon>Pseudomonadati</taxon>
        <taxon>Pseudomonadota</taxon>
        <taxon>Gammaproteobacteria</taxon>
        <taxon>Chromatiales</taxon>
        <taxon>Ectothiorhodospiraceae</taxon>
        <taxon>Spiribacter</taxon>
    </lineage>
</organism>
<name>A0ABV3TE23_9GAMM</name>
<keyword evidence="2" id="KW-0808">Transferase</keyword>
<comment type="catalytic activity">
    <reaction evidence="5">
        <text>an L-alpha-D-Hep-(1-&gt;5)-[alpha-Kdo-(2-&gt;4)]-alpha-Kdo-(2-&gt;6)-lipid A + ADP-L-glycero-beta-D-manno-heptose = an L-alpha-D-Hep-(1-&gt;3)-L-alpha-D-Hep-(1-&gt;5)-[alpha-Kdo-(2-&gt;4)]-alpha-Kdo-(2-&gt;6)-lipid A + ADP + H(+)</text>
        <dbReference type="Rhea" id="RHEA:74071"/>
        <dbReference type="ChEBI" id="CHEBI:15378"/>
        <dbReference type="ChEBI" id="CHEBI:61506"/>
        <dbReference type="ChEBI" id="CHEBI:193068"/>
        <dbReference type="ChEBI" id="CHEBI:193069"/>
        <dbReference type="ChEBI" id="CHEBI:456216"/>
        <dbReference type="EC" id="2.4.99.24"/>
    </reaction>
</comment>
<dbReference type="Proteomes" id="UP001556709">
    <property type="component" value="Unassembled WGS sequence"/>
</dbReference>
<dbReference type="EC" id="2.4.99.24" evidence="4"/>
<keyword evidence="1" id="KW-0328">Glycosyltransferase</keyword>
<gene>
    <name evidence="7" type="primary">waaF</name>
    <name evidence="7" type="ORF">V6X73_09220</name>
</gene>